<protein>
    <submittedName>
        <fullName evidence="1">Uncharacterized protein</fullName>
    </submittedName>
</protein>
<evidence type="ECO:0000313" key="1">
    <source>
        <dbReference type="EMBL" id="KAJ9111216.1"/>
    </source>
</evidence>
<dbReference type="Proteomes" id="UP001243375">
    <property type="component" value="Unassembled WGS sequence"/>
</dbReference>
<accession>A0ACC2WIH6</accession>
<evidence type="ECO:0000313" key="2">
    <source>
        <dbReference type="Proteomes" id="UP001243375"/>
    </source>
</evidence>
<name>A0ACC2WIH6_9TREE</name>
<organism evidence="1 2">
    <name type="scientific">Naganishia vaughanmartiniae</name>
    <dbReference type="NCBI Taxonomy" id="1424756"/>
    <lineage>
        <taxon>Eukaryota</taxon>
        <taxon>Fungi</taxon>
        <taxon>Dikarya</taxon>
        <taxon>Basidiomycota</taxon>
        <taxon>Agaricomycotina</taxon>
        <taxon>Tremellomycetes</taxon>
        <taxon>Filobasidiales</taxon>
        <taxon>Filobasidiaceae</taxon>
        <taxon>Naganishia</taxon>
    </lineage>
</organism>
<dbReference type="EMBL" id="JASBWU010000032">
    <property type="protein sequence ID" value="KAJ9111216.1"/>
    <property type="molecule type" value="Genomic_DNA"/>
</dbReference>
<sequence>MPSSTRALTKPQGENILAELHEDVYPAIDPKTTLKGCLKDHTVVIIGAGRGIGKEIGVAFAEAGCSTLVLCSRSVGQLNETKDAILSSSTSAPPTIIVQQVDVTLNENFQDLFALLEEKKLSVDVWVNNAGYMESIASIHEQNPETCTSSEASTKQLPGVSAYSGSKTAVNRLTEAVQAEYGDKGVRAFAVHPGAVPTELATTLPAQFHWMLVDKPLLMAGFCVYLVAKENHTWLRPWQGAYMSSKWDVEHLKEMDVEALAKDGRWGVEGWGKMRCTY</sequence>
<keyword evidence="2" id="KW-1185">Reference proteome</keyword>
<proteinExistence type="predicted"/>
<gene>
    <name evidence="1" type="ORF">QFC22_006591</name>
</gene>
<comment type="caution">
    <text evidence="1">The sequence shown here is derived from an EMBL/GenBank/DDBJ whole genome shotgun (WGS) entry which is preliminary data.</text>
</comment>
<reference evidence="1" key="1">
    <citation type="submission" date="2023-04" db="EMBL/GenBank/DDBJ databases">
        <title>Draft Genome sequencing of Naganishia species isolated from polar environments using Oxford Nanopore Technology.</title>
        <authorList>
            <person name="Leo P."/>
            <person name="Venkateswaran K."/>
        </authorList>
    </citation>
    <scope>NUCLEOTIDE SEQUENCE</scope>
    <source>
        <strain evidence="1">MNA-CCFEE 5425</strain>
    </source>
</reference>